<dbReference type="InterPro" id="IPR000917">
    <property type="entry name" value="Sulfatase_N"/>
</dbReference>
<dbReference type="Pfam" id="PF12411">
    <property type="entry name" value="Choline_sulf_C"/>
    <property type="match status" value="1"/>
</dbReference>
<dbReference type="RefSeq" id="WP_203413941.1">
    <property type="nucleotide sequence ID" value="NZ_CP060244.1"/>
</dbReference>
<evidence type="ECO:0000313" key="5">
    <source>
        <dbReference type="EMBL" id="QNT77463.1"/>
    </source>
</evidence>
<name>A0A7H1NNV3_9PROT</name>
<dbReference type="EMBL" id="CP060244">
    <property type="protein sequence ID" value="QNT77463.1"/>
    <property type="molecule type" value="Genomic_DNA"/>
</dbReference>
<comment type="similarity">
    <text evidence="1">Belongs to the sulfatase family.</text>
</comment>
<dbReference type="Pfam" id="PF00884">
    <property type="entry name" value="Sulfatase"/>
    <property type="match status" value="1"/>
</dbReference>
<dbReference type="FunFam" id="3.40.720.10:FF:000032">
    <property type="entry name" value="Choline sulfatase"/>
    <property type="match status" value="1"/>
</dbReference>
<dbReference type="Proteomes" id="UP000516349">
    <property type="component" value="Chromosome"/>
</dbReference>
<dbReference type="PANTHER" id="PTHR46615:SF1">
    <property type="entry name" value="ARYLSULFATASE K"/>
    <property type="match status" value="1"/>
</dbReference>
<gene>
    <name evidence="5" type="primary">betC</name>
    <name evidence="5" type="ORF">JGUZn3_02050</name>
</gene>
<evidence type="ECO:0000256" key="1">
    <source>
        <dbReference type="ARBA" id="ARBA00008779"/>
    </source>
</evidence>
<keyword evidence="2 5" id="KW-0378">Hydrolase</keyword>
<proteinExistence type="inferred from homology"/>
<dbReference type="PANTHER" id="PTHR46615">
    <property type="entry name" value="ARYLSULFATASE K"/>
    <property type="match status" value="1"/>
</dbReference>
<evidence type="ECO:0000256" key="2">
    <source>
        <dbReference type="ARBA" id="ARBA00022801"/>
    </source>
</evidence>
<dbReference type="GO" id="GO:0015024">
    <property type="term" value="F:glucuronate-2-sulfatase activity"/>
    <property type="evidence" value="ECO:0007669"/>
    <property type="project" value="TreeGrafter"/>
</dbReference>
<feature type="domain" description="Sulfatase N-terminal" evidence="3">
    <location>
        <begin position="6"/>
        <end position="351"/>
    </location>
</feature>
<sequence length="512" mass="58889">MPNRAPNFLVIIADQLTTSVLPTIMGGHENSVVIAPTLLHMARNGTSFCNAYTNSPLCGPSRGVLMTGLLPSHSGIYDNASEWPAALPTFGHRLRIAGYQTILSGKMHFVGPEQLHGFEERLNTDIYPADFTWVPNWLEPDYRPNWYHSMDSIQNAGTVLRSNQIDYDEEVAFLTRRKLFDLARKRNGYDPFCLIVSFTHPHDPYNIEPQWWNLYKDTNIPLPRVSWPQNPHPSLVRIAHTCGMTGRDFTQDQIQHTRRAYLGSISYIDHQIKQLLHTLEETDLAKNTIVVFTSDHGDMLGEHGLWYKMSFLEGSTRVPLIFYNPHFIPTQQVPHAVSLIDLGQTLCDFAGTPDISTEWQGKSLKPHIDKKGGHDEVYGEYLGEVTLAPTTMIRKQEWKYIHTPGDPDLLYNLVHDPYEQTNLAEQKAYHQITEHFLQESKKRWNYDALYKDVIKSQKQRALVHKALMSRTYQPWDYEKPGQAHQVYIRNHTPLEDLEAKARLLPNNEEKLL</sequence>
<organism evidence="5 6">
    <name type="scientific">Entomobacter blattae</name>
    <dbReference type="NCBI Taxonomy" id="2762277"/>
    <lineage>
        <taxon>Bacteria</taxon>
        <taxon>Pseudomonadati</taxon>
        <taxon>Pseudomonadota</taxon>
        <taxon>Alphaproteobacteria</taxon>
        <taxon>Acetobacterales</taxon>
        <taxon>Acetobacteraceae</taxon>
        <taxon>Entomobacter</taxon>
    </lineage>
</organism>
<feature type="domain" description="Choline sulfatase enzyme C-terminal" evidence="4">
    <location>
        <begin position="451"/>
        <end position="502"/>
    </location>
</feature>
<evidence type="ECO:0000259" key="3">
    <source>
        <dbReference type="Pfam" id="PF00884"/>
    </source>
</evidence>
<dbReference type="InterPro" id="IPR025863">
    <property type="entry name" value="Choline_sulf_C_dom"/>
</dbReference>
<dbReference type="InterPro" id="IPR024607">
    <property type="entry name" value="Sulfatase_CS"/>
</dbReference>
<evidence type="ECO:0000259" key="4">
    <source>
        <dbReference type="Pfam" id="PF12411"/>
    </source>
</evidence>
<dbReference type="InterPro" id="IPR051849">
    <property type="entry name" value="GAG-degrading_sulfatase"/>
</dbReference>
<reference evidence="5 6" key="1">
    <citation type="submission" date="2020-08" db="EMBL/GenBank/DDBJ databases">
        <title>Complete genome sequence of Entomobacter blattae G55GP.</title>
        <authorList>
            <person name="Poehlein A."/>
            <person name="Guzman J."/>
            <person name="Daniel R."/>
            <person name="Vilcinskas A."/>
        </authorList>
    </citation>
    <scope>NUCLEOTIDE SEQUENCE [LARGE SCALE GENOMIC DNA]</scope>
    <source>
        <strain evidence="5 6">G55GP</strain>
    </source>
</reference>
<dbReference type="SUPFAM" id="SSF53649">
    <property type="entry name" value="Alkaline phosphatase-like"/>
    <property type="match status" value="1"/>
</dbReference>
<dbReference type="GO" id="GO:0047753">
    <property type="term" value="F:choline-sulfatase activity"/>
    <property type="evidence" value="ECO:0007669"/>
    <property type="project" value="UniProtKB-EC"/>
</dbReference>
<accession>A0A7H1NNV3</accession>
<dbReference type="PROSITE" id="PS00523">
    <property type="entry name" value="SULFATASE_1"/>
    <property type="match status" value="1"/>
</dbReference>
<protein>
    <submittedName>
        <fullName evidence="5">Choline-sulfatase</fullName>
        <ecNumber evidence="5">3.1.6.6</ecNumber>
    </submittedName>
</protein>
<keyword evidence="6" id="KW-1185">Reference proteome</keyword>
<dbReference type="InterPro" id="IPR017785">
    <property type="entry name" value="Choline-sulfatase"/>
</dbReference>
<evidence type="ECO:0000313" key="6">
    <source>
        <dbReference type="Proteomes" id="UP000516349"/>
    </source>
</evidence>
<dbReference type="KEGG" id="ebla:JGUZn3_02050"/>
<dbReference type="NCBIfam" id="TIGR03417">
    <property type="entry name" value="chol_sulfatase"/>
    <property type="match status" value="1"/>
</dbReference>
<dbReference type="EC" id="3.1.6.6" evidence="5"/>
<dbReference type="AlphaFoldDB" id="A0A7H1NNV3"/>
<dbReference type="Gene3D" id="3.40.720.10">
    <property type="entry name" value="Alkaline Phosphatase, subunit A"/>
    <property type="match status" value="1"/>
</dbReference>
<dbReference type="PROSITE" id="PS00149">
    <property type="entry name" value="SULFATASE_2"/>
    <property type="match status" value="1"/>
</dbReference>
<dbReference type="GO" id="GO:0004065">
    <property type="term" value="F:arylsulfatase activity"/>
    <property type="evidence" value="ECO:0007669"/>
    <property type="project" value="TreeGrafter"/>
</dbReference>
<dbReference type="InterPro" id="IPR017850">
    <property type="entry name" value="Alkaline_phosphatase_core_sf"/>
</dbReference>